<sequence>MKSRFYTGLTLCLLCLGVVACGSRPQPATHAAAAPPAPKTKVAPSTPLDKKAAELGGITWDKQWDPMIEKALPAEMLSRRVPRDVRRFCPRFYQMTNVDKRAYWAYFFQALAAAEAGLNPTTNVRHDEPAIHKIDSVTGEYIHSEGLLQLTYEDAKRYGCDFNWSADRKLPPHDPQRTILQAKNNLLCGIRILSNQILTQRKPIYSPTSYWSTLQPGTESFRIFEKQMTNPPQACGLHIKAVPARTAQPQPLEASR</sequence>
<evidence type="ECO:0008006" key="4">
    <source>
        <dbReference type="Google" id="ProtNLM"/>
    </source>
</evidence>
<accession>A0A4V2PVN5</accession>
<keyword evidence="3" id="KW-1185">Reference proteome</keyword>
<dbReference type="OrthoDB" id="117636at2"/>
<dbReference type="PROSITE" id="PS51257">
    <property type="entry name" value="PROKAR_LIPOPROTEIN"/>
    <property type="match status" value="1"/>
</dbReference>
<protein>
    <recommendedName>
        <fullName evidence="4">Transglycosylase-like protein with SLT domain</fullName>
    </recommendedName>
</protein>
<evidence type="ECO:0000256" key="1">
    <source>
        <dbReference type="SAM" id="SignalP"/>
    </source>
</evidence>
<reference evidence="2 3" key="1">
    <citation type="submission" date="2019-03" db="EMBL/GenBank/DDBJ databases">
        <title>Genomic Encyclopedia of Type Strains, Phase IV (KMG-IV): sequencing the most valuable type-strain genomes for metagenomic binning, comparative biology and taxonomic classification.</title>
        <authorList>
            <person name="Goeker M."/>
        </authorList>
    </citation>
    <scope>NUCLEOTIDE SEQUENCE [LARGE SCALE GENOMIC DNA]</scope>
    <source>
        <strain evidence="2 3">DSM 103428</strain>
    </source>
</reference>
<feature type="chain" id="PRO_5020972767" description="Transglycosylase-like protein with SLT domain" evidence="1">
    <location>
        <begin position="21"/>
        <end position="256"/>
    </location>
</feature>
<dbReference type="EMBL" id="SMGK01000001">
    <property type="protein sequence ID" value="TCK75111.1"/>
    <property type="molecule type" value="Genomic_DNA"/>
</dbReference>
<proteinExistence type="predicted"/>
<feature type="signal peptide" evidence="1">
    <location>
        <begin position="1"/>
        <end position="20"/>
    </location>
</feature>
<organism evidence="2 3">
    <name type="scientific">Acidipila rosea</name>
    <dbReference type="NCBI Taxonomy" id="768535"/>
    <lineage>
        <taxon>Bacteria</taxon>
        <taxon>Pseudomonadati</taxon>
        <taxon>Acidobacteriota</taxon>
        <taxon>Terriglobia</taxon>
        <taxon>Terriglobales</taxon>
        <taxon>Acidobacteriaceae</taxon>
        <taxon>Acidipila</taxon>
    </lineage>
</organism>
<evidence type="ECO:0000313" key="3">
    <source>
        <dbReference type="Proteomes" id="UP000295210"/>
    </source>
</evidence>
<dbReference type="RefSeq" id="WP_131990629.1">
    <property type="nucleotide sequence ID" value="NZ_SMGK01000001.1"/>
</dbReference>
<dbReference type="AlphaFoldDB" id="A0A4V2PVN5"/>
<comment type="caution">
    <text evidence="2">The sequence shown here is derived from an EMBL/GenBank/DDBJ whole genome shotgun (WGS) entry which is preliminary data.</text>
</comment>
<dbReference type="Proteomes" id="UP000295210">
    <property type="component" value="Unassembled WGS sequence"/>
</dbReference>
<gene>
    <name evidence="2" type="ORF">C7378_0091</name>
</gene>
<name>A0A4V2PVN5_9BACT</name>
<evidence type="ECO:0000313" key="2">
    <source>
        <dbReference type="EMBL" id="TCK75111.1"/>
    </source>
</evidence>
<keyword evidence="1" id="KW-0732">Signal</keyword>